<protein>
    <submittedName>
        <fullName evidence="3">4-amino-4-deoxy-L-arabinose-phospho-UDP flippase</fullName>
    </submittedName>
</protein>
<reference evidence="3 4" key="1">
    <citation type="submission" date="2019-06" db="EMBL/GenBank/DDBJ databases">
        <title>Pseudomonas bimorpha sp. nov. isolated from bovine raw milk and skim milk concentrate.</title>
        <authorList>
            <person name="Hofmann K."/>
            <person name="Huptas C."/>
            <person name="Doll E."/>
            <person name="Scherer S."/>
            <person name="Wenning M."/>
        </authorList>
    </citation>
    <scope>NUCLEOTIDE SEQUENCE [LARGE SCALE GENOMIC DNA]</scope>
    <source>
        <strain evidence="3 4">DSM 108989</strain>
    </source>
</reference>
<feature type="domain" description="EamA" evidence="2">
    <location>
        <begin position="5"/>
        <end position="112"/>
    </location>
</feature>
<dbReference type="InterPro" id="IPR000620">
    <property type="entry name" value="EamA_dom"/>
</dbReference>
<dbReference type="EMBL" id="VFIO01000001">
    <property type="protein sequence ID" value="TWR93405.1"/>
    <property type="molecule type" value="Genomic_DNA"/>
</dbReference>
<feature type="transmembrane region" description="Helical" evidence="1">
    <location>
        <begin position="96"/>
        <end position="113"/>
    </location>
</feature>
<feature type="transmembrane region" description="Helical" evidence="1">
    <location>
        <begin position="43"/>
        <end position="64"/>
    </location>
</feature>
<keyword evidence="1" id="KW-0812">Transmembrane</keyword>
<comment type="caution">
    <text evidence="3">The sequence shown here is derived from an EMBL/GenBank/DDBJ whole genome shotgun (WGS) entry which is preliminary data.</text>
</comment>
<keyword evidence="4" id="KW-1185">Reference proteome</keyword>
<accession>A0ABY3GPW6</accession>
<feature type="transmembrane region" description="Helical" evidence="1">
    <location>
        <begin position="71"/>
        <end position="90"/>
    </location>
</feature>
<dbReference type="Gene3D" id="1.10.3730.20">
    <property type="match status" value="1"/>
</dbReference>
<dbReference type="Proteomes" id="UP000318428">
    <property type="component" value="Unassembled WGS sequence"/>
</dbReference>
<evidence type="ECO:0000313" key="3">
    <source>
        <dbReference type="EMBL" id="TWR93405.1"/>
    </source>
</evidence>
<keyword evidence="1" id="KW-1133">Transmembrane helix</keyword>
<dbReference type="Pfam" id="PF00892">
    <property type="entry name" value="EamA"/>
    <property type="match status" value="1"/>
</dbReference>
<organism evidence="3 4">
    <name type="scientific">Pseudomonas saxonica</name>
    <dbReference type="NCBI Taxonomy" id="2600598"/>
    <lineage>
        <taxon>Bacteria</taxon>
        <taxon>Pseudomonadati</taxon>
        <taxon>Pseudomonadota</taxon>
        <taxon>Gammaproteobacteria</taxon>
        <taxon>Pseudomonadales</taxon>
        <taxon>Pseudomonadaceae</taxon>
        <taxon>Pseudomonas</taxon>
    </lineage>
</organism>
<evidence type="ECO:0000259" key="2">
    <source>
        <dbReference type="Pfam" id="PF00892"/>
    </source>
</evidence>
<name>A0ABY3GPW6_9PSED</name>
<sequence length="115" mass="12744">MSLLSYLIAIICVVGIASGQILFKLTANEFHKSGSFFDYKTFILLFSALALYGVTTIAWIWVLQKIELGRAYPLMALAFVLVPLGSHFILGERFQVQYFVGVLIIIIGILVAVKS</sequence>
<proteinExistence type="predicted"/>
<evidence type="ECO:0000313" key="4">
    <source>
        <dbReference type="Proteomes" id="UP000318428"/>
    </source>
</evidence>
<evidence type="ECO:0000256" key="1">
    <source>
        <dbReference type="SAM" id="Phobius"/>
    </source>
</evidence>
<dbReference type="InterPro" id="IPR037185">
    <property type="entry name" value="EmrE-like"/>
</dbReference>
<gene>
    <name evidence="3" type="ORF">FJD38_01465</name>
</gene>
<keyword evidence="1" id="KW-0472">Membrane</keyword>
<dbReference type="SUPFAM" id="SSF103481">
    <property type="entry name" value="Multidrug resistance efflux transporter EmrE"/>
    <property type="match status" value="1"/>
</dbReference>